<dbReference type="CDD" id="cd00400">
    <property type="entry name" value="Voltage_gated_ClC"/>
    <property type="match status" value="1"/>
</dbReference>
<dbReference type="KEGG" id="ote:Oter_2543"/>
<dbReference type="PANTHER" id="PTHR43427:SF6">
    <property type="entry name" value="CHLORIDE CHANNEL PROTEIN CLC-E"/>
    <property type="match status" value="1"/>
</dbReference>
<evidence type="ECO:0000256" key="8">
    <source>
        <dbReference type="ARBA" id="ARBA00023214"/>
    </source>
</evidence>
<dbReference type="CDD" id="cd02205">
    <property type="entry name" value="CBS_pair_SF"/>
    <property type="match status" value="1"/>
</dbReference>
<feature type="transmembrane region" description="Helical" evidence="11">
    <location>
        <begin position="80"/>
        <end position="102"/>
    </location>
</feature>
<dbReference type="Gene3D" id="1.10.3080.10">
    <property type="entry name" value="Clc chloride channel"/>
    <property type="match status" value="1"/>
</dbReference>
<keyword evidence="14" id="KW-1185">Reference proteome</keyword>
<dbReference type="InterPro" id="IPR050368">
    <property type="entry name" value="ClC-type_chloride_channel"/>
</dbReference>
<keyword evidence="10" id="KW-0129">CBS domain</keyword>
<feature type="transmembrane region" description="Helical" evidence="11">
    <location>
        <begin position="387"/>
        <end position="406"/>
    </location>
</feature>
<dbReference type="STRING" id="452637.Oter_2543"/>
<evidence type="ECO:0000256" key="5">
    <source>
        <dbReference type="ARBA" id="ARBA00023065"/>
    </source>
</evidence>
<feature type="transmembrane region" description="Helical" evidence="11">
    <location>
        <begin position="351"/>
        <end position="375"/>
    </location>
</feature>
<accession>B1ZT36</accession>
<dbReference type="InterPro" id="IPR014743">
    <property type="entry name" value="Cl-channel_core"/>
</dbReference>
<dbReference type="NCBIfam" id="NF002505">
    <property type="entry name" value="PRK01862.1"/>
    <property type="match status" value="1"/>
</dbReference>
<dbReference type="InterPro" id="IPR046342">
    <property type="entry name" value="CBS_dom_sf"/>
</dbReference>
<dbReference type="GO" id="GO:0005254">
    <property type="term" value="F:chloride channel activity"/>
    <property type="evidence" value="ECO:0007669"/>
    <property type="project" value="UniProtKB-KW"/>
</dbReference>
<keyword evidence="7" id="KW-0869">Chloride channel</keyword>
<evidence type="ECO:0000256" key="2">
    <source>
        <dbReference type="ARBA" id="ARBA00022448"/>
    </source>
</evidence>
<evidence type="ECO:0000256" key="3">
    <source>
        <dbReference type="ARBA" id="ARBA00022692"/>
    </source>
</evidence>
<dbReference type="Proteomes" id="UP000007013">
    <property type="component" value="Chromosome"/>
</dbReference>
<evidence type="ECO:0000313" key="14">
    <source>
        <dbReference type="Proteomes" id="UP000007013"/>
    </source>
</evidence>
<feature type="domain" description="CBS" evidence="12">
    <location>
        <begin position="531"/>
        <end position="590"/>
    </location>
</feature>
<dbReference type="Gene3D" id="3.10.580.10">
    <property type="entry name" value="CBS-domain"/>
    <property type="match status" value="1"/>
</dbReference>
<keyword evidence="4 11" id="KW-1133">Transmembrane helix</keyword>
<keyword evidence="6 11" id="KW-0472">Membrane</keyword>
<keyword evidence="8" id="KW-0868">Chloride</keyword>
<dbReference type="eggNOG" id="COG0038">
    <property type="taxonomic scope" value="Bacteria"/>
</dbReference>
<feature type="transmembrane region" description="Helical" evidence="11">
    <location>
        <begin position="252"/>
        <end position="270"/>
    </location>
</feature>
<feature type="domain" description="CBS" evidence="12">
    <location>
        <begin position="466"/>
        <end position="523"/>
    </location>
</feature>
<name>B1ZT36_OPITP</name>
<dbReference type="PROSITE" id="PS51371">
    <property type="entry name" value="CBS"/>
    <property type="match status" value="2"/>
</dbReference>
<evidence type="ECO:0000256" key="4">
    <source>
        <dbReference type="ARBA" id="ARBA00022989"/>
    </source>
</evidence>
<dbReference type="eggNOG" id="COG0517">
    <property type="taxonomic scope" value="Bacteria"/>
</dbReference>
<feature type="transmembrane region" description="Helical" evidence="11">
    <location>
        <begin position="178"/>
        <end position="203"/>
    </location>
</feature>
<feature type="transmembrane region" description="Helical" evidence="11">
    <location>
        <begin position="291"/>
        <end position="309"/>
    </location>
</feature>
<evidence type="ECO:0000256" key="1">
    <source>
        <dbReference type="ARBA" id="ARBA00004141"/>
    </source>
</evidence>
<protein>
    <submittedName>
        <fullName evidence="13">Chloride channel core</fullName>
    </submittedName>
</protein>
<gene>
    <name evidence="13" type="ordered locus">Oter_2543</name>
</gene>
<dbReference type="Pfam" id="PF00654">
    <property type="entry name" value="Voltage_CLC"/>
    <property type="match status" value="1"/>
</dbReference>
<organism evidence="13 14">
    <name type="scientific">Opitutus terrae (strain DSM 11246 / JCM 15787 / PB90-1)</name>
    <dbReference type="NCBI Taxonomy" id="452637"/>
    <lineage>
        <taxon>Bacteria</taxon>
        <taxon>Pseudomonadati</taxon>
        <taxon>Verrucomicrobiota</taxon>
        <taxon>Opitutia</taxon>
        <taxon>Opitutales</taxon>
        <taxon>Opitutaceae</taxon>
        <taxon>Opitutus</taxon>
    </lineage>
</organism>
<evidence type="ECO:0000256" key="9">
    <source>
        <dbReference type="ARBA" id="ARBA00023303"/>
    </source>
</evidence>
<dbReference type="PANTHER" id="PTHR43427">
    <property type="entry name" value="CHLORIDE CHANNEL PROTEIN CLC-E"/>
    <property type="match status" value="1"/>
</dbReference>
<proteinExistence type="predicted"/>
<dbReference type="InterPro" id="IPR001807">
    <property type="entry name" value="ClC"/>
</dbReference>
<dbReference type="AlphaFoldDB" id="B1ZT36"/>
<feature type="transmembrane region" description="Helical" evidence="11">
    <location>
        <begin position="38"/>
        <end position="59"/>
    </location>
</feature>
<evidence type="ECO:0000256" key="7">
    <source>
        <dbReference type="ARBA" id="ARBA00023173"/>
    </source>
</evidence>
<evidence type="ECO:0000256" key="6">
    <source>
        <dbReference type="ARBA" id="ARBA00023136"/>
    </source>
</evidence>
<dbReference type="HOGENOM" id="CLU_015263_5_1_0"/>
<evidence type="ECO:0000313" key="13">
    <source>
        <dbReference type="EMBL" id="ACB75825.1"/>
    </source>
</evidence>
<dbReference type="SUPFAM" id="SSF81340">
    <property type="entry name" value="Clc chloride channel"/>
    <property type="match status" value="1"/>
</dbReference>
<evidence type="ECO:0000256" key="11">
    <source>
        <dbReference type="SAM" id="Phobius"/>
    </source>
</evidence>
<keyword evidence="3 11" id="KW-0812">Transmembrane</keyword>
<dbReference type="GO" id="GO:0034707">
    <property type="term" value="C:chloride channel complex"/>
    <property type="evidence" value="ECO:0007669"/>
    <property type="project" value="UniProtKB-KW"/>
</dbReference>
<feature type="transmembrane region" description="Helical" evidence="11">
    <location>
        <begin position="215"/>
        <end position="232"/>
    </location>
</feature>
<evidence type="ECO:0000259" key="12">
    <source>
        <dbReference type="PROSITE" id="PS51371"/>
    </source>
</evidence>
<comment type="subcellular location">
    <subcellularLocation>
        <location evidence="1">Membrane</location>
        <topology evidence="1">Multi-pass membrane protein</topology>
    </subcellularLocation>
</comment>
<dbReference type="SUPFAM" id="SSF54631">
    <property type="entry name" value="CBS-domain pair"/>
    <property type="match status" value="1"/>
</dbReference>
<reference evidence="13 14" key="1">
    <citation type="journal article" date="2011" name="J. Bacteriol.">
        <title>Genome sequence of the verrucomicrobium Opitutus terrae PB90-1, an abundant inhabitant of rice paddy soil ecosystems.</title>
        <authorList>
            <person name="van Passel M.W."/>
            <person name="Kant R."/>
            <person name="Palva A."/>
            <person name="Copeland A."/>
            <person name="Lucas S."/>
            <person name="Lapidus A."/>
            <person name="Glavina del Rio T."/>
            <person name="Pitluck S."/>
            <person name="Goltsman E."/>
            <person name="Clum A."/>
            <person name="Sun H."/>
            <person name="Schmutz J."/>
            <person name="Larimer F.W."/>
            <person name="Land M.L."/>
            <person name="Hauser L."/>
            <person name="Kyrpides N."/>
            <person name="Mikhailova N."/>
            <person name="Richardson P.P."/>
            <person name="Janssen P.H."/>
            <person name="de Vos W.M."/>
            <person name="Smidt H."/>
        </authorList>
    </citation>
    <scope>NUCLEOTIDE SEQUENCE [LARGE SCALE GENOMIC DNA]</scope>
    <source>
        <strain evidence="14">DSM 11246 / JCM 15787 / PB90-1</strain>
    </source>
</reference>
<dbReference type="Pfam" id="PF00571">
    <property type="entry name" value="CBS"/>
    <property type="match status" value="2"/>
</dbReference>
<sequence length="591" mass="63381">MKGVRDPAVQLLQRLIRLLRWRVWIQEKLQPTEWQITLWWAALAGFVGALSSLLFSVLTEGIHELLTGRSDGVVETMRQLPWWACVAVPATGGLLAGATLLLGKRLSQGQSSTDYMEAIAIGSGRIPVRSSLLKSAAALFSIGSGGSIGREGPMVQLAALQASMLGRWRRFSPPQLRLLVACGAASGIASAYNAPIAGSFFVAEIILGTIAMESLGPLAVSAVAAALTVRVLTDAQHLYQVPAFRLDSPWEMLPYVMLGFIEGTLAPWFLRSLRRAEKLFVVTTIPPIARLVLGGMLVGGIAIFFPQVAGNGYTVVLEILNGQVVWLALVGIMIAKWLATASSFGSGAPGGVFTPSLFMGASAGYLFGTAVHSFWPAGAPDPQACALVGMGAFLSAASYAPVMAIIMLFEMTLSYDIILPLMLCNVIAYYTAKGLQGESLYSESLRRKAAETPSAVMPMGKVRDLLKTKPPVVSSTARFAEIARLFLSVRVNNIYVVGEDQRFFGVVSLHDIKPYLGDPDLASLVIANDIMREEFPRIGPDQSLSEALGAFLGHPIERVPVIDPESSRLLGSLSKTDLLLALVEKRQQPTG</sequence>
<keyword evidence="2" id="KW-0813">Transport</keyword>
<evidence type="ECO:0000256" key="10">
    <source>
        <dbReference type="PROSITE-ProRule" id="PRU00703"/>
    </source>
</evidence>
<dbReference type="PRINTS" id="PR00762">
    <property type="entry name" value="CLCHANNEL"/>
</dbReference>
<dbReference type="EMBL" id="CP001032">
    <property type="protein sequence ID" value="ACB75825.1"/>
    <property type="molecule type" value="Genomic_DNA"/>
</dbReference>
<keyword evidence="9" id="KW-0407">Ion channel</keyword>
<keyword evidence="5" id="KW-0406">Ion transport</keyword>
<feature type="transmembrane region" description="Helical" evidence="11">
    <location>
        <begin position="315"/>
        <end position="339"/>
    </location>
</feature>
<dbReference type="InterPro" id="IPR000644">
    <property type="entry name" value="CBS_dom"/>
</dbReference>
<dbReference type="SMART" id="SM00116">
    <property type="entry name" value="CBS"/>
    <property type="match status" value="2"/>
</dbReference>